<comment type="subcellular location">
    <subcellularLocation>
        <location evidence="10">Cell membrane</location>
        <topology evidence="10">Multi-pass membrane protein</topology>
    </subcellularLocation>
</comment>
<organism evidence="11 12">
    <name type="scientific">Nitrospirillum amazonense</name>
    <dbReference type="NCBI Taxonomy" id="28077"/>
    <lineage>
        <taxon>Bacteria</taxon>
        <taxon>Pseudomonadati</taxon>
        <taxon>Pseudomonadota</taxon>
        <taxon>Alphaproteobacteria</taxon>
        <taxon>Rhodospirillales</taxon>
        <taxon>Azospirillaceae</taxon>
        <taxon>Nitrospirillum</taxon>
    </lineage>
</organism>
<keyword evidence="8 10" id="KW-0594">Phospholipid biosynthesis</keyword>
<keyword evidence="2 10" id="KW-0444">Lipid biosynthesis</keyword>
<dbReference type="NCBIfam" id="TIGR00023">
    <property type="entry name" value="glycerol-3-phosphate 1-O-acyltransferase PlsY"/>
    <property type="match status" value="1"/>
</dbReference>
<dbReference type="UniPathway" id="UPA00085"/>
<evidence type="ECO:0000256" key="2">
    <source>
        <dbReference type="ARBA" id="ARBA00022516"/>
    </source>
</evidence>
<dbReference type="GO" id="GO:0008654">
    <property type="term" value="P:phospholipid biosynthetic process"/>
    <property type="evidence" value="ECO:0007669"/>
    <property type="project" value="UniProtKB-UniRule"/>
</dbReference>
<feature type="transmembrane region" description="Helical" evidence="10">
    <location>
        <begin position="97"/>
        <end position="118"/>
    </location>
</feature>
<keyword evidence="1 10" id="KW-1003">Cell membrane</keyword>
<dbReference type="GO" id="GO:0005886">
    <property type="term" value="C:plasma membrane"/>
    <property type="evidence" value="ECO:0007669"/>
    <property type="project" value="UniProtKB-SubCell"/>
</dbReference>
<keyword evidence="3 10" id="KW-0808">Transferase</keyword>
<evidence type="ECO:0000256" key="1">
    <source>
        <dbReference type="ARBA" id="ARBA00022475"/>
    </source>
</evidence>
<dbReference type="HAMAP" id="MF_01043">
    <property type="entry name" value="PlsY"/>
    <property type="match status" value="1"/>
</dbReference>
<gene>
    <name evidence="10" type="primary">plsY</name>
    <name evidence="11" type="ORF">FBZ90_104125</name>
</gene>
<keyword evidence="4 10" id="KW-0812">Transmembrane</keyword>
<dbReference type="SMART" id="SM01207">
    <property type="entry name" value="G3P_acyltransf"/>
    <property type="match status" value="1"/>
</dbReference>
<dbReference type="AlphaFoldDB" id="A0A560HBK4"/>
<protein>
    <recommendedName>
        <fullName evidence="10">Glycerol-3-phosphate acyltransferase</fullName>
    </recommendedName>
    <alternativeName>
        <fullName evidence="10">Acyl-PO4 G3P acyltransferase</fullName>
    </alternativeName>
    <alternativeName>
        <fullName evidence="10">Acyl-phosphate--glycerol-3-phosphate acyltransferase</fullName>
    </alternativeName>
    <alternativeName>
        <fullName evidence="10">G3P acyltransferase</fullName>
        <shortName evidence="10">GPAT</shortName>
        <ecNumber evidence="10">2.3.1.275</ecNumber>
    </alternativeName>
    <alternativeName>
        <fullName evidence="10">Lysophosphatidic acid synthase</fullName>
        <shortName evidence="10">LPA synthase</shortName>
    </alternativeName>
</protein>
<dbReference type="PANTHER" id="PTHR30309">
    <property type="entry name" value="INNER MEMBRANE PROTEIN YGIH"/>
    <property type="match status" value="1"/>
</dbReference>
<feature type="transmembrane region" description="Helical" evidence="10">
    <location>
        <begin position="12"/>
        <end position="35"/>
    </location>
</feature>
<evidence type="ECO:0000256" key="7">
    <source>
        <dbReference type="ARBA" id="ARBA00023136"/>
    </source>
</evidence>
<dbReference type="Proteomes" id="UP000315751">
    <property type="component" value="Unassembled WGS sequence"/>
</dbReference>
<comment type="similarity">
    <text evidence="10">Belongs to the PlsY family.</text>
</comment>
<feature type="transmembrane region" description="Helical" evidence="10">
    <location>
        <begin position="183"/>
        <end position="203"/>
    </location>
</feature>
<sequence>MPMDTAALPLMPLLLALAGGYLLGSIPFGLVLAYLGGYGDIRKIGSGNIGATNVLRTGNKPLAAATLVLDSGKGAIAVGVAHCLAMSVLPSPDAPHLAALVAGGGAMLGHTFPVWLGFKGGKGVATALGVLLATSWPVGVIACLTWLLVAVLFRISSLSALVALALAPLVACFLPAVCPVAAGFGAGGAEAVLALAIAVLVWVRHHANIRRLLAGTEPRIGQGKKKSSADTGN</sequence>
<evidence type="ECO:0000313" key="12">
    <source>
        <dbReference type="Proteomes" id="UP000315751"/>
    </source>
</evidence>
<keyword evidence="7 10" id="KW-0472">Membrane</keyword>
<reference evidence="11 12" key="1">
    <citation type="submission" date="2019-06" db="EMBL/GenBank/DDBJ databases">
        <title>Genomic Encyclopedia of Type Strains, Phase IV (KMG-V): Genome sequencing to study the core and pangenomes of soil and plant-associated prokaryotes.</title>
        <authorList>
            <person name="Whitman W."/>
        </authorList>
    </citation>
    <scope>NUCLEOTIDE SEQUENCE [LARGE SCALE GENOMIC DNA]</scope>
    <source>
        <strain evidence="11 12">BR 11622</strain>
    </source>
</reference>
<dbReference type="Pfam" id="PF02660">
    <property type="entry name" value="G3P_acyltransf"/>
    <property type="match status" value="1"/>
</dbReference>
<keyword evidence="9 10" id="KW-1208">Phospholipid metabolism</keyword>
<dbReference type="InterPro" id="IPR003811">
    <property type="entry name" value="G3P_acylTferase_PlsY"/>
</dbReference>
<evidence type="ECO:0000256" key="8">
    <source>
        <dbReference type="ARBA" id="ARBA00023209"/>
    </source>
</evidence>
<name>A0A560HBK4_9PROT</name>
<evidence type="ECO:0000256" key="3">
    <source>
        <dbReference type="ARBA" id="ARBA00022679"/>
    </source>
</evidence>
<evidence type="ECO:0000313" key="11">
    <source>
        <dbReference type="EMBL" id="TWB43738.1"/>
    </source>
</evidence>
<comment type="pathway">
    <text evidence="10">Lipid metabolism; phospholipid metabolism.</text>
</comment>
<keyword evidence="11" id="KW-0012">Acyltransferase</keyword>
<evidence type="ECO:0000256" key="6">
    <source>
        <dbReference type="ARBA" id="ARBA00023098"/>
    </source>
</evidence>
<comment type="caution">
    <text evidence="11">The sequence shown here is derived from an EMBL/GenBank/DDBJ whole genome shotgun (WGS) entry which is preliminary data.</text>
</comment>
<dbReference type="EMBL" id="VITR01000004">
    <property type="protein sequence ID" value="TWB43738.1"/>
    <property type="molecule type" value="Genomic_DNA"/>
</dbReference>
<evidence type="ECO:0000256" key="9">
    <source>
        <dbReference type="ARBA" id="ARBA00023264"/>
    </source>
</evidence>
<dbReference type="EC" id="2.3.1.275" evidence="10"/>
<dbReference type="PANTHER" id="PTHR30309:SF0">
    <property type="entry name" value="GLYCEROL-3-PHOSPHATE ACYLTRANSFERASE-RELATED"/>
    <property type="match status" value="1"/>
</dbReference>
<dbReference type="RefSeq" id="WP_246130214.1">
    <property type="nucleotide sequence ID" value="NZ_VITR01000004.1"/>
</dbReference>
<evidence type="ECO:0000256" key="5">
    <source>
        <dbReference type="ARBA" id="ARBA00022989"/>
    </source>
</evidence>
<feature type="transmembrane region" description="Helical" evidence="10">
    <location>
        <begin position="158"/>
        <end position="177"/>
    </location>
</feature>
<comment type="catalytic activity">
    <reaction evidence="10">
        <text>an acyl phosphate + sn-glycerol 3-phosphate = a 1-acyl-sn-glycero-3-phosphate + phosphate</text>
        <dbReference type="Rhea" id="RHEA:34075"/>
        <dbReference type="ChEBI" id="CHEBI:43474"/>
        <dbReference type="ChEBI" id="CHEBI:57597"/>
        <dbReference type="ChEBI" id="CHEBI:57970"/>
        <dbReference type="ChEBI" id="CHEBI:59918"/>
        <dbReference type="EC" id="2.3.1.275"/>
    </reaction>
</comment>
<evidence type="ECO:0000256" key="4">
    <source>
        <dbReference type="ARBA" id="ARBA00022692"/>
    </source>
</evidence>
<keyword evidence="5 10" id="KW-1133">Transmembrane helix</keyword>
<accession>A0A560HBK4</accession>
<comment type="function">
    <text evidence="10">Catalyzes the transfer of an acyl group from acyl-phosphate (acyl-PO(4)) to glycerol-3-phosphate (G3P) to form lysophosphatidic acid (LPA). This enzyme utilizes acyl-phosphate as fatty acyl donor, but not acyl-CoA or acyl-ACP.</text>
</comment>
<dbReference type="GO" id="GO:0043772">
    <property type="term" value="F:acyl-phosphate glycerol-3-phosphate acyltransferase activity"/>
    <property type="evidence" value="ECO:0007669"/>
    <property type="project" value="UniProtKB-UniRule"/>
</dbReference>
<keyword evidence="12" id="KW-1185">Reference proteome</keyword>
<evidence type="ECO:0000256" key="10">
    <source>
        <dbReference type="HAMAP-Rule" id="MF_01043"/>
    </source>
</evidence>
<proteinExistence type="inferred from homology"/>
<feature type="transmembrane region" description="Helical" evidence="10">
    <location>
        <begin position="124"/>
        <end position="151"/>
    </location>
</feature>
<keyword evidence="6 10" id="KW-0443">Lipid metabolism</keyword>
<comment type="subunit">
    <text evidence="10">Probably interacts with PlsX.</text>
</comment>